<reference evidence="2 3" key="1">
    <citation type="submission" date="2016-10" db="EMBL/GenBank/DDBJ databases">
        <authorList>
            <person name="de Groot N.N."/>
        </authorList>
    </citation>
    <scope>NUCLEOTIDE SEQUENCE [LARGE SCALE GENOMIC DNA]</scope>
    <source>
        <strain evidence="2 3">DSM 10317</strain>
    </source>
</reference>
<keyword evidence="1" id="KW-0812">Transmembrane</keyword>
<evidence type="ECO:0000256" key="1">
    <source>
        <dbReference type="SAM" id="Phobius"/>
    </source>
</evidence>
<dbReference type="InterPro" id="IPR008875">
    <property type="entry name" value="TraX"/>
</dbReference>
<feature type="transmembrane region" description="Helical" evidence="1">
    <location>
        <begin position="46"/>
        <end position="66"/>
    </location>
</feature>
<sequence length="250" mass="28425">MENKAGFQITGNGLKLIAIITMLVDHVTYGLYYTYGMANDCLNWELYRFLRGVGRMAFPIYCFLLVEGFFHTRNVKKYAIRLVILALLSEIPFDWSLFGDLFVWNKTNVVFTLLIGLLLIWILEESKKEKFWGIENIVAKKLVVLLCYVAGMVAAYFASVDYNIVGVAVIVLMYCLHGEERNRRLLAFAAGVAILTLGCGTLESAAFLMLIPIAFYNGKRGSSSKIMRYSFNYFYPIHLFIIGIVRAILL</sequence>
<feature type="transmembrane region" description="Helical" evidence="1">
    <location>
        <begin position="186"/>
        <end position="211"/>
    </location>
</feature>
<keyword evidence="1" id="KW-0472">Membrane</keyword>
<feature type="transmembrane region" description="Helical" evidence="1">
    <location>
        <begin position="143"/>
        <end position="174"/>
    </location>
</feature>
<accession>A0A1G5RR86</accession>
<protein>
    <submittedName>
        <fullName evidence="2">TraX protein</fullName>
    </submittedName>
</protein>
<keyword evidence="1" id="KW-1133">Transmembrane helix</keyword>
<organism evidence="2 3">
    <name type="scientific">Pseudobutyrivibrio xylanivorans</name>
    <dbReference type="NCBI Taxonomy" id="185007"/>
    <lineage>
        <taxon>Bacteria</taxon>
        <taxon>Bacillati</taxon>
        <taxon>Bacillota</taxon>
        <taxon>Clostridia</taxon>
        <taxon>Lachnospirales</taxon>
        <taxon>Lachnospiraceae</taxon>
        <taxon>Pseudobutyrivibrio</taxon>
    </lineage>
</organism>
<dbReference type="Pfam" id="PF05857">
    <property type="entry name" value="TraX"/>
    <property type="match status" value="1"/>
</dbReference>
<dbReference type="Proteomes" id="UP000199428">
    <property type="component" value="Unassembled WGS sequence"/>
</dbReference>
<evidence type="ECO:0000313" key="2">
    <source>
        <dbReference type="EMBL" id="SCZ76516.1"/>
    </source>
</evidence>
<feature type="transmembrane region" description="Helical" evidence="1">
    <location>
        <begin position="78"/>
        <end position="98"/>
    </location>
</feature>
<feature type="transmembrane region" description="Helical" evidence="1">
    <location>
        <begin position="232"/>
        <end position="249"/>
    </location>
</feature>
<proteinExistence type="predicted"/>
<dbReference type="AlphaFoldDB" id="A0A1G5RR86"/>
<dbReference type="RefSeq" id="WP_090160756.1">
    <property type="nucleotide sequence ID" value="NZ_FMWK01000001.1"/>
</dbReference>
<feature type="transmembrane region" description="Helical" evidence="1">
    <location>
        <begin position="12"/>
        <end position="34"/>
    </location>
</feature>
<name>A0A1G5RR86_PSEXY</name>
<gene>
    <name evidence="2" type="ORF">SAMN02910350_00292</name>
</gene>
<dbReference type="EMBL" id="FMWK01000001">
    <property type="protein sequence ID" value="SCZ76516.1"/>
    <property type="molecule type" value="Genomic_DNA"/>
</dbReference>
<feature type="transmembrane region" description="Helical" evidence="1">
    <location>
        <begin position="104"/>
        <end position="123"/>
    </location>
</feature>
<evidence type="ECO:0000313" key="3">
    <source>
        <dbReference type="Proteomes" id="UP000199428"/>
    </source>
</evidence>